<comment type="subcellular location">
    <subcellularLocation>
        <location evidence="1">Cytoplasm</location>
    </subcellularLocation>
</comment>
<dbReference type="GO" id="GO:0005737">
    <property type="term" value="C:cytoplasm"/>
    <property type="evidence" value="ECO:0007669"/>
    <property type="project" value="UniProtKB-SubCell"/>
</dbReference>
<keyword evidence="4" id="KW-0067">ATP-binding</keyword>
<dbReference type="InterPro" id="IPR043129">
    <property type="entry name" value="ATPase_NBD"/>
</dbReference>
<dbReference type="SUPFAM" id="SSF53067">
    <property type="entry name" value="Actin-like ATPase domain"/>
    <property type="match status" value="1"/>
</dbReference>
<dbReference type="EMBL" id="PGGK01000001">
    <property type="protein sequence ID" value="TGC11417.1"/>
    <property type="molecule type" value="Genomic_DNA"/>
</dbReference>
<dbReference type="Pfam" id="PF06723">
    <property type="entry name" value="MreB_Mbl"/>
    <property type="match status" value="1"/>
</dbReference>
<accession>A0A4E0Q068</accession>
<protein>
    <submittedName>
        <fullName evidence="5">Uncharacterized protein</fullName>
    </submittedName>
</protein>
<evidence type="ECO:0000256" key="2">
    <source>
        <dbReference type="ARBA" id="ARBA00022490"/>
    </source>
</evidence>
<keyword evidence="2" id="KW-0963">Cytoplasm</keyword>
<gene>
    <name evidence="5" type="ORF">CUN85_00615</name>
</gene>
<evidence type="ECO:0000313" key="6">
    <source>
        <dbReference type="Proteomes" id="UP000297295"/>
    </source>
</evidence>
<dbReference type="GO" id="GO:0005524">
    <property type="term" value="F:ATP binding"/>
    <property type="evidence" value="ECO:0007669"/>
    <property type="project" value="UniProtKB-KW"/>
</dbReference>
<evidence type="ECO:0000313" key="5">
    <source>
        <dbReference type="EMBL" id="TGC11417.1"/>
    </source>
</evidence>
<reference evidence="5 6" key="1">
    <citation type="submission" date="2017-11" db="EMBL/GenBank/DDBJ databases">
        <title>Isolation and Characterization of Methanogenic Archaea from Saline Meromictic Lake at Siberia.</title>
        <authorList>
            <person name="Shen Y."/>
            <person name="Huang H.-H."/>
            <person name="Lai M.-C."/>
            <person name="Chen S.-C."/>
        </authorList>
    </citation>
    <scope>NUCLEOTIDE SEQUENCE [LARGE SCALE GENOMIC DNA]</scope>
    <source>
        <strain evidence="5 6">SY-01</strain>
    </source>
</reference>
<sequence length="377" mass="41401">MNTDLPQLCLIRCQTKIRGINLEDFEQVQSGKETENKTSEPANGQEVLYVGIDLGTYTIAICTNKGTKFVGYSAIAYEGEQFPQSVENENILFGKAALEQTDMEPKVPVKDFLMGNTGNQEPVKFLLQHCLKSAGIELDSGESYAIIGVPAGADITYKKSILGMARGMFTGAMVADEAFCIAYGSGRMENCLIVDIGASKLNICHINGNVPGDEDQIKISFAGENIDLELIDLIREKYEDAKITKHLARQWKEEFGYVGLSDVRCEVELPLETSSEESSITEELRLACESVVPDVVSGLTKMISDSQPDIRETLRNNIYVCGGCSKIKNVGNFIEGELKELGGGKVFLSEDPDFAVAQGARKLTERMPQEFWSQVNS</sequence>
<evidence type="ECO:0000256" key="3">
    <source>
        <dbReference type="ARBA" id="ARBA00022741"/>
    </source>
</evidence>
<comment type="caution">
    <text evidence="5">The sequence shown here is derived from an EMBL/GenBank/DDBJ whole genome shotgun (WGS) entry which is preliminary data.</text>
</comment>
<dbReference type="Gene3D" id="3.30.420.40">
    <property type="match status" value="2"/>
</dbReference>
<name>A0A4E0Q068_9EURY</name>
<organism evidence="5 6">
    <name type="scientific">Methanolobus halotolerans</name>
    <dbReference type="NCBI Taxonomy" id="2052935"/>
    <lineage>
        <taxon>Archaea</taxon>
        <taxon>Methanobacteriati</taxon>
        <taxon>Methanobacteriota</taxon>
        <taxon>Stenosarchaea group</taxon>
        <taxon>Methanomicrobia</taxon>
        <taxon>Methanosarcinales</taxon>
        <taxon>Methanosarcinaceae</taxon>
        <taxon>Methanolobus</taxon>
    </lineage>
</organism>
<evidence type="ECO:0000256" key="4">
    <source>
        <dbReference type="ARBA" id="ARBA00022840"/>
    </source>
</evidence>
<keyword evidence="6" id="KW-1185">Reference proteome</keyword>
<proteinExistence type="predicted"/>
<dbReference type="InterPro" id="IPR056546">
    <property type="entry name" value="MreB_MamK-like"/>
</dbReference>
<evidence type="ECO:0000256" key="1">
    <source>
        <dbReference type="ARBA" id="ARBA00004496"/>
    </source>
</evidence>
<dbReference type="PANTHER" id="PTHR42749">
    <property type="entry name" value="CELL SHAPE-DETERMINING PROTEIN MREB"/>
    <property type="match status" value="1"/>
</dbReference>
<keyword evidence="3" id="KW-0547">Nucleotide-binding</keyword>
<dbReference type="PANTHER" id="PTHR42749:SF1">
    <property type="entry name" value="CELL SHAPE-DETERMINING PROTEIN MREB"/>
    <property type="match status" value="1"/>
</dbReference>
<dbReference type="Proteomes" id="UP000297295">
    <property type="component" value="Unassembled WGS sequence"/>
</dbReference>
<dbReference type="AlphaFoldDB" id="A0A4E0Q068"/>